<dbReference type="Gene3D" id="2.40.128.20">
    <property type="match status" value="1"/>
</dbReference>
<reference evidence="2" key="2">
    <citation type="submission" date="2023-05" db="EMBL/GenBank/DDBJ databases">
        <authorList>
            <person name="Fouks B."/>
        </authorList>
    </citation>
    <scope>NUCLEOTIDE SEQUENCE</scope>
    <source>
        <strain evidence="2">Stay&amp;Tobe</strain>
        <tissue evidence="2">Testes</tissue>
    </source>
</reference>
<evidence type="ECO:0000313" key="3">
    <source>
        <dbReference type="Proteomes" id="UP001233999"/>
    </source>
</evidence>
<feature type="signal peptide" evidence="1">
    <location>
        <begin position="1"/>
        <end position="23"/>
    </location>
</feature>
<dbReference type="Proteomes" id="UP001233999">
    <property type="component" value="Unassembled WGS sequence"/>
</dbReference>
<accession>A0AAD8EQ99</accession>
<feature type="non-terminal residue" evidence="2">
    <location>
        <position position="1"/>
    </location>
</feature>
<keyword evidence="1" id="KW-0732">Signal</keyword>
<dbReference type="EMBL" id="JASPKZ010001346">
    <property type="protein sequence ID" value="KAJ9598094.1"/>
    <property type="molecule type" value="Genomic_DNA"/>
</dbReference>
<comment type="caution">
    <text evidence="2">The sequence shown here is derived from an EMBL/GenBank/DDBJ whole genome shotgun (WGS) entry which is preliminary data.</text>
</comment>
<name>A0AAD8EQ99_DIPPU</name>
<dbReference type="AlphaFoldDB" id="A0AAD8EQ99"/>
<reference evidence="2" key="1">
    <citation type="journal article" date="2023" name="IScience">
        <title>Live-bearing cockroach genome reveals convergent evolutionary mechanisms linked to viviparity in insects and beyond.</title>
        <authorList>
            <person name="Fouks B."/>
            <person name="Harrison M.C."/>
            <person name="Mikhailova A.A."/>
            <person name="Marchal E."/>
            <person name="English S."/>
            <person name="Carruthers M."/>
            <person name="Jennings E.C."/>
            <person name="Chiamaka E.L."/>
            <person name="Frigard R.A."/>
            <person name="Pippel M."/>
            <person name="Attardo G.M."/>
            <person name="Benoit J.B."/>
            <person name="Bornberg-Bauer E."/>
            <person name="Tobe S.S."/>
        </authorList>
    </citation>
    <scope>NUCLEOTIDE SEQUENCE</scope>
    <source>
        <strain evidence="2">Stay&amp;Tobe</strain>
    </source>
</reference>
<feature type="chain" id="PRO_5042049928" evidence="1">
    <location>
        <begin position="24"/>
        <end position="179"/>
    </location>
</feature>
<protein>
    <submittedName>
        <fullName evidence="2">Uncharacterized protein</fullName>
    </submittedName>
</protein>
<feature type="non-terminal residue" evidence="2">
    <location>
        <position position="179"/>
    </location>
</feature>
<organism evidence="2 3">
    <name type="scientific">Diploptera punctata</name>
    <name type="common">Pacific beetle cockroach</name>
    <dbReference type="NCBI Taxonomy" id="6984"/>
    <lineage>
        <taxon>Eukaryota</taxon>
        <taxon>Metazoa</taxon>
        <taxon>Ecdysozoa</taxon>
        <taxon>Arthropoda</taxon>
        <taxon>Hexapoda</taxon>
        <taxon>Insecta</taxon>
        <taxon>Pterygota</taxon>
        <taxon>Neoptera</taxon>
        <taxon>Polyneoptera</taxon>
        <taxon>Dictyoptera</taxon>
        <taxon>Blattodea</taxon>
        <taxon>Blaberoidea</taxon>
        <taxon>Blaberidae</taxon>
        <taxon>Diplopterinae</taxon>
        <taxon>Diploptera</taxon>
    </lineage>
</organism>
<dbReference type="InterPro" id="IPR012674">
    <property type="entry name" value="Calycin"/>
</dbReference>
<evidence type="ECO:0000256" key="1">
    <source>
        <dbReference type="SAM" id="SignalP"/>
    </source>
</evidence>
<gene>
    <name evidence="2" type="ORF">L9F63_026801</name>
</gene>
<proteinExistence type="predicted"/>
<sequence>IMKLQTMVFLILFTIAQWHLIIGSDENCFRNQAENNVDVFNFPGEWYCHFVYPKHVASMVNCWVYSKKINSDGSIDFNYSYHNSRTKQHYSGEGKIHKQNNSFTYKFYGIESHLAGEYHLLATDHQQFVVFGGCPHKWDRTPKVSWIDFRDKVPSKAAIDAAAKAVKKLGLDISDYETV</sequence>
<evidence type="ECO:0000313" key="2">
    <source>
        <dbReference type="EMBL" id="KAJ9598094.1"/>
    </source>
</evidence>
<keyword evidence="3" id="KW-1185">Reference proteome</keyword>
<dbReference type="SUPFAM" id="SSF50814">
    <property type="entry name" value="Lipocalins"/>
    <property type="match status" value="1"/>
</dbReference>